<sequence length="447" mass="51805">MTDTVPAPYNTVGLNAPNPDSRRRIQKSFQRIRRKIGMWPWEWLPPHFNLKPEDWNINCSDKLAATVDSVCEDRSLITHFELRDFLVRKYESCKEEKPELPSRLTTDCRLAKEWIREAQRERELARINHASESTNQVAGSMHNEEYDDSQAEFPTDILDIPKYFVIPEYGDGTHARRSFSPTGPEINSRPSPVNEMQAPNHQRSIPRKRTRQSASLESDYGTAQEEGFDSQDTNADVEMSQIETACRRSTNRNIQALDERIENTEKRMKLCSDELDEREDAVKHPNAEDKERARQEASEALGRAQEQFMEAESFMELMAARVNKRGNECPKPYLDAYDESFREFEGAEMRWDHAKTHLQALGDEMEDDRERYTETLERIVILRKSIEDCKQNIAKDEKEKIALHAKLAILDILGCHKFDLVPTETLEMFHSSASEVLRYVNGTISDM</sequence>
<dbReference type="AlphaFoldDB" id="A0A395S488"/>
<protein>
    <submittedName>
        <fullName evidence="2">Uncharacterized protein</fullName>
    </submittedName>
</protein>
<feature type="region of interest" description="Disordered" evidence="1">
    <location>
        <begin position="1"/>
        <end position="20"/>
    </location>
</feature>
<keyword evidence="3" id="KW-1185">Reference proteome</keyword>
<gene>
    <name evidence="2" type="ORF">FSPOR_6236</name>
</gene>
<dbReference type="EMBL" id="PXOF01000086">
    <property type="protein sequence ID" value="RGP67180.1"/>
    <property type="molecule type" value="Genomic_DNA"/>
</dbReference>
<proteinExistence type="predicted"/>
<organism evidence="2 3">
    <name type="scientific">Fusarium sporotrichioides</name>
    <dbReference type="NCBI Taxonomy" id="5514"/>
    <lineage>
        <taxon>Eukaryota</taxon>
        <taxon>Fungi</taxon>
        <taxon>Dikarya</taxon>
        <taxon>Ascomycota</taxon>
        <taxon>Pezizomycotina</taxon>
        <taxon>Sordariomycetes</taxon>
        <taxon>Hypocreomycetidae</taxon>
        <taxon>Hypocreales</taxon>
        <taxon>Nectriaceae</taxon>
        <taxon>Fusarium</taxon>
    </lineage>
</organism>
<evidence type="ECO:0000313" key="2">
    <source>
        <dbReference type="EMBL" id="RGP67180.1"/>
    </source>
</evidence>
<feature type="region of interest" description="Disordered" evidence="1">
    <location>
        <begin position="274"/>
        <end position="298"/>
    </location>
</feature>
<name>A0A395S488_FUSSP</name>
<dbReference type="Proteomes" id="UP000266152">
    <property type="component" value="Unassembled WGS sequence"/>
</dbReference>
<feature type="compositionally biased region" description="Basic and acidic residues" evidence="1">
    <location>
        <begin position="280"/>
        <end position="297"/>
    </location>
</feature>
<reference evidence="2 3" key="1">
    <citation type="journal article" date="2018" name="PLoS Pathog.">
        <title>Evolution of structural diversity of trichothecenes, a family of toxins produced by plant pathogenic and entomopathogenic fungi.</title>
        <authorList>
            <person name="Proctor R.H."/>
            <person name="McCormick S.P."/>
            <person name="Kim H.S."/>
            <person name="Cardoza R.E."/>
            <person name="Stanley A.M."/>
            <person name="Lindo L."/>
            <person name="Kelly A."/>
            <person name="Brown D.W."/>
            <person name="Lee T."/>
            <person name="Vaughan M.M."/>
            <person name="Alexander N.J."/>
            <person name="Busman M."/>
            <person name="Gutierrez S."/>
        </authorList>
    </citation>
    <scope>NUCLEOTIDE SEQUENCE [LARGE SCALE GENOMIC DNA]</scope>
    <source>
        <strain evidence="2 3">NRRL 3299</strain>
    </source>
</reference>
<evidence type="ECO:0000256" key="1">
    <source>
        <dbReference type="SAM" id="MobiDB-lite"/>
    </source>
</evidence>
<accession>A0A395S488</accession>
<feature type="region of interest" description="Disordered" evidence="1">
    <location>
        <begin position="172"/>
        <end position="234"/>
    </location>
</feature>
<comment type="caution">
    <text evidence="2">The sequence shown here is derived from an EMBL/GenBank/DDBJ whole genome shotgun (WGS) entry which is preliminary data.</text>
</comment>
<evidence type="ECO:0000313" key="3">
    <source>
        <dbReference type="Proteomes" id="UP000266152"/>
    </source>
</evidence>